<feature type="domain" description="Crossover junction endonuclease MUS81-like HHH" evidence="1">
    <location>
        <begin position="6"/>
        <end position="76"/>
    </location>
</feature>
<evidence type="ECO:0000259" key="1">
    <source>
        <dbReference type="Pfam" id="PF14716"/>
    </source>
</evidence>
<dbReference type="Pfam" id="PF14716">
    <property type="entry name" value="HHH_8"/>
    <property type="match status" value="1"/>
</dbReference>
<name>A0A3B1BZU3_9ZZZZ</name>
<gene>
    <name evidence="2" type="ORF">MNBD_IGNAVI01-305</name>
</gene>
<feature type="non-terminal residue" evidence="2">
    <location>
        <position position="85"/>
    </location>
</feature>
<evidence type="ECO:0000313" key="2">
    <source>
        <dbReference type="EMBL" id="VAX23479.1"/>
    </source>
</evidence>
<sequence length="85" mass="9712">MSFKNEAIKYLENYADILEFKGENRFKINAFRGAANVIRRLDVDLEEMLHDGSITNIKGIGKGIQSFLFELLDNGTVTEYEEHLG</sequence>
<dbReference type="Gene3D" id="1.10.150.110">
    <property type="entry name" value="DNA polymerase beta, N-terminal domain-like"/>
    <property type="match status" value="1"/>
</dbReference>
<protein>
    <recommendedName>
        <fullName evidence="1">Crossover junction endonuclease MUS81-like HHH domain-containing protein</fullName>
    </recommendedName>
</protein>
<dbReference type="EMBL" id="UOGD01000253">
    <property type="protein sequence ID" value="VAX23479.1"/>
    <property type="molecule type" value="Genomic_DNA"/>
</dbReference>
<dbReference type="AlphaFoldDB" id="A0A3B1BZU3"/>
<organism evidence="2">
    <name type="scientific">hydrothermal vent metagenome</name>
    <dbReference type="NCBI Taxonomy" id="652676"/>
    <lineage>
        <taxon>unclassified sequences</taxon>
        <taxon>metagenomes</taxon>
        <taxon>ecological metagenomes</taxon>
    </lineage>
</organism>
<accession>A0A3B1BZU3</accession>
<proteinExistence type="predicted"/>
<dbReference type="InterPro" id="IPR010996">
    <property type="entry name" value="HHH_MUS81"/>
</dbReference>
<dbReference type="InterPro" id="IPR027421">
    <property type="entry name" value="DNA_pol_lamdba_lyase_dom_sf"/>
</dbReference>
<reference evidence="2" key="1">
    <citation type="submission" date="2018-06" db="EMBL/GenBank/DDBJ databases">
        <authorList>
            <person name="Zhirakovskaya E."/>
        </authorList>
    </citation>
    <scope>NUCLEOTIDE SEQUENCE</scope>
</reference>
<dbReference type="SUPFAM" id="SSF47802">
    <property type="entry name" value="DNA polymerase beta, N-terminal domain-like"/>
    <property type="match status" value="1"/>
</dbReference>